<keyword evidence="4 5" id="KW-0539">Nucleus</keyword>
<keyword evidence="3 5" id="KW-0906">Nuclear pore complex</keyword>
<evidence type="ECO:0000256" key="2">
    <source>
        <dbReference type="ARBA" id="ARBA00010186"/>
    </source>
</evidence>
<evidence type="ECO:0000313" key="7">
    <source>
        <dbReference type="Proteomes" id="UP000243686"/>
    </source>
</evidence>
<reference evidence="6 7" key="1">
    <citation type="submission" date="2015-03" db="EMBL/GenBank/DDBJ databases">
        <title>Draft genome of the nematode, Opisthorchis viverrini.</title>
        <authorList>
            <person name="Mitreva M."/>
        </authorList>
    </citation>
    <scope>NUCLEOTIDE SEQUENCE [LARGE SCALE GENOMIC DNA]</scope>
    <source>
        <strain evidence="6">Khon Kaen</strain>
    </source>
</reference>
<accession>A0A1S8X9F7</accession>
<keyword evidence="5" id="KW-0653">Protein transport</keyword>
<keyword evidence="5" id="KW-0811">Translocation</keyword>
<name>A0A1S8X9F7_OPIVI</name>
<dbReference type="PANTHER" id="PTHR11225">
    <property type="entry name" value="NUCLEAR PORE COMPLEX PROTEIN NUP93 NUCLEOPORIN NUP93 DEAD EYE PROTEIN"/>
    <property type="match status" value="1"/>
</dbReference>
<protein>
    <recommendedName>
        <fullName evidence="5">Nuclear pore protein</fullName>
    </recommendedName>
</protein>
<evidence type="ECO:0000313" key="6">
    <source>
        <dbReference type="EMBL" id="OON23354.1"/>
    </source>
</evidence>
<keyword evidence="5" id="KW-0472">Membrane</keyword>
<comment type="subcellular location">
    <subcellularLocation>
        <location evidence="1 5">Nucleus</location>
        <location evidence="1 5">Nuclear pore complex</location>
    </subcellularLocation>
</comment>
<gene>
    <name evidence="6" type="ORF">X801_00743</name>
</gene>
<keyword evidence="5" id="KW-0813">Transport</keyword>
<keyword evidence="7" id="KW-1185">Reference proteome</keyword>
<dbReference type="Proteomes" id="UP000243686">
    <property type="component" value="Unassembled WGS sequence"/>
</dbReference>
<dbReference type="EMBL" id="KV891560">
    <property type="protein sequence ID" value="OON23354.1"/>
    <property type="molecule type" value="Genomic_DNA"/>
</dbReference>
<evidence type="ECO:0000256" key="1">
    <source>
        <dbReference type="ARBA" id="ARBA00004567"/>
    </source>
</evidence>
<dbReference type="Pfam" id="PF04097">
    <property type="entry name" value="Nic96"/>
    <property type="match status" value="1"/>
</dbReference>
<comment type="similarity">
    <text evidence="2 5">Belongs to the nucleoporin interacting component (NIC) family.</text>
</comment>
<dbReference type="PANTHER" id="PTHR11225:SF4">
    <property type="entry name" value="NUCLEAR PORE COMPLEX PROTEIN NUP93"/>
    <property type="match status" value="1"/>
</dbReference>
<dbReference type="AlphaFoldDB" id="A0A1S8X9F7"/>
<dbReference type="GO" id="GO:0005643">
    <property type="term" value="C:nuclear pore"/>
    <property type="evidence" value="ECO:0007669"/>
    <property type="project" value="UniProtKB-SubCell"/>
</dbReference>
<proteinExistence type="inferred from homology"/>
<keyword evidence="5" id="KW-0509">mRNA transport</keyword>
<organism evidence="6 7">
    <name type="scientific">Opisthorchis viverrini</name>
    <name type="common">Southeast Asian liver fluke</name>
    <dbReference type="NCBI Taxonomy" id="6198"/>
    <lineage>
        <taxon>Eukaryota</taxon>
        <taxon>Metazoa</taxon>
        <taxon>Spiralia</taxon>
        <taxon>Lophotrochozoa</taxon>
        <taxon>Platyhelminthes</taxon>
        <taxon>Trematoda</taxon>
        <taxon>Digenea</taxon>
        <taxon>Opisthorchiida</taxon>
        <taxon>Opisthorchiata</taxon>
        <taxon>Opisthorchiidae</taxon>
        <taxon>Opisthorchis</taxon>
    </lineage>
</organism>
<dbReference type="GO" id="GO:0017056">
    <property type="term" value="F:structural constituent of nuclear pore"/>
    <property type="evidence" value="ECO:0007669"/>
    <property type="project" value="InterPro"/>
</dbReference>
<dbReference type="GO" id="GO:0016973">
    <property type="term" value="P:poly(A)+ mRNA export from nucleus"/>
    <property type="evidence" value="ECO:0007669"/>
    <property type="project" value="TreeGrafter"/>
</dbReference>
<evidence type="ECO:0000256" key="3">
    <source>
        <dbReference type="ARBA" id="ARBA00023132"/>
    </source>
</evidence>
<dbReference type="GO" id="GO:0006606">
    <property type="term" value="P:protein import into nucleus"/>
    <property type="evidence" value="ECO:0007669"/>
    <property type="project" value="TreeGrafter"/>
</dbReference>
<feature type="non-terminal residue" evidence="6">
    <location>
        <position position="964"/>
    </location>
</feature>
<evidence type="ECO:0000256" key="5">
    <source>
        <dbReference type="RuleBase" id="RU364035"/>
    </source>
</evidence>
<sequence length="964" mass="107121">MDVTFDELVQDSEKLLMDVQGYSDLPYITRSLDQIRNLGDKLYLSRGPRSDVKAARLLGNKMSYELPAHLSSKLESMSTIALADGVVPSTKLDIQTFLKTERENALLNVISMTQESLVESIHSRTAAYLRSWWEQEATGVLSALAGSSGPLDTDLLYHHTSVKDGATPFSPLGGEIMGRLINRTRDELAYSKQVDQYLSVSANYRPEYGSSTFSQAEDPTNLLLFLAEANSGTADNRQVSGCGDTAHSDLIEVWNLVKRFAESIQVMRKSNSIPAASPHHVAETRSCAAFQRQLIECSLSHLEAEFVTFLCTTISTHPRVAKLGGRPGTRSFVKAFLNMQLPNHIPSDAGAKKNTADGSLMMEPQPDFTEFEARLLFDGLVDSKPVWPMIYYCLRAGDSRAAIEVARAASNTLENFAAILEEYVNGGRHLSVATRTRLRQTALQVLKASRDPYKRLIFSILGLGPSAESHSEVAQSIDDFLWVKLSQVAAQLTDSSSSVATWNSFDDPLTLGQLQTLLYETYGEVHFDAWSQPLVYFKLLCLTQQFEVAIAFLARFEALRSHAVHVALGLHTQHLLLLSDSLQSPLVSRNDSDPIAFRRLNLARVIMLYTRKFEIESPQEALMYYHFLADIPSETVENIDDSERERFSTGTAEKTVSQSLFVTCVTELALATKQFDELLGFVTESGVRKPGAIDRYCQTLSARQDVITVVASALETRGQLIDAISLYQLAASNGSSQTHYYRKAISLTNYLLAGLVYTDDSPASSSVTGPRTTTGHPDRGLVIRIATKLAHKVRESDAMFEDMLSSSIHETDDQFVPDYQMSSSKALFYLLDLATFFDLAQADHQCQAAIDHMDQLGLFPSNPQFAEVEAKVSLFSQLPDYVRRPLPRALLVLMRCLLRVVDRYRGSKTQLSSSMQAVDDSVAQLTLSNVRNRAKALVAYVGRIPYKLPGDVYTRITQMHMELM</sequence>
<dbReference type="InterPro" id="IPR007231">
    <property type="entry name" value="Nucleoporin_int_Nup93/Nic96"/>
</dbReference>
<evidence type="ECO:0000256" key="4">
    <source>
        <dbReference type="ARBA" id="ARBA00023242"/>
    </source>
</evidence>